<dbReference type="PROSITE" id="PS50850">
    <property type="entry name" value="MFS"/>
    <property type="match status" value="1"/>
</dbReference>
<dbReference type="EMBL" id="JBHLUD010000002">
    <property type="protein sequence ID" value="MFC0541452.1"/>
    <property type="molecule type" value="Genomic_DNA"/>
</dbReference>
<feature type="transmembrane region" description="Helical" evidence="7">
    <location>
        <begin position="110"/>
        <end position="130"/>
    </location>
</feature>
<evidence type="ECO:0000256" key="3">
    <source>
        <dbReference type="ARBA" id="ARBA00022475"/>
    </source>
</evidence>
<comment type="subcellular location">
    <subcellularLocation>
        <location evidence="1">Cell membrane</location>
        <topology evidence="1">Multi-pass membrane protein</topology>
    </subcellularLocation>
</comment>
<gene>
    <name evidence="9" type="ORF">ACFFH7_08150</name>
</gene>
<evidence type="ECO:0000256" key="6">
    <source>
        <dbReference type="ARBA" id="ARBA00023136"/>
    </source>
</evidence>
<evidence type="ECO:0000256" key="7">
    <source>
        <dbReference type="SAM" id="Phobius"/>
    </source>
</evidence>
<feature type="transmembrane region" description="Helical" evidence="7">
    <location>
        <begin position="366"/>
        <end position="387"/>
    </location>
</feature>
<evidence type="ECO:0000256" key="2">
    <source>
        <dbReference type="ARBA" id="ARBA00022448"/>
    </source>
</evidence>
<dbReference type="Gene3D" id="1.20.1720.10">
    <property type="entry name" value="Multidrug resistance protein D"/>
    <property type="match status" value="1"/>
</dbReference>
<evidence type="ECO:0000256" key="4">
    <source>
        <dbReference type="ARBA" id="ARBA00022692"/>
    </source>
</evidence>
<dbReference type="Proteomes" id="UP001589810">
    <property type="component" value="Unassembled WGS sequence"/>
</dbReference>
<evidence type="ECO:0000259" key="8">
    <source>
        <dbReference type="PROSITE" id="PS50850"/>
    </source>
</evidence>
<dbReference type="InterPro" id="IPR036259">
    <property type="entry name" value="MFS_trans_sf"/>
</dbReference>
<keyword evidence="10" id="KW-1185">Reference proteome</keyword>
<reference evidence="9 10" key="1">
    <citation type="submission" date="2024-09" db="EMBL/GenBank/DDBJ databases">
        <authorList>
            <person name="Sun Q."/>
            <person name="Mori K."/>
        </authorList>
    </citation>
    <scope>NUCLEOTIDE SEQUENCE [LARGE SCALE GENOMIC DNA]</scope>
    <source>
        <strain evidence="9 10">TBRC 1432</strain>
    </source>
</reference>
<proteinExistence type="predicted"/>
<keyword evidence="4 7" id="KW-0812">Transmembrane</keyword>
<protein>
    <submittedName>
        <fullName evidence="9">MFS transporter</fullName>
    </submittedName>
</protein>
<sequence>MVSTSQVERRVGRTLLVLSGAPFLAGLDLFVVNVAFTAIGRDFTGHTLADLSWILNGYPIIYAALLVPCGRWADRVGHKRVFLLGLALFTLASAAAAASPSLAALIGCRLVQAAGAAALTPTSLGLLIHAVPAEQRARSVRIWASIGALASALGPVVGGFLVELSWRWVFLINVPIGIALLVLGIRVIRDYRAEDTEPEVDVVGAVLLTVGIGALALALVEGSAWGWTSAGIITSLAVAVAALIAFAANNWRHRSPIIPPSLLKVRTFAWSTIAVTFFSATFGAGLLSRVFWLQDVWGYSAIQTGLAIAPGPLMVPVFAMAGQAMTRRVSTGVIAATGCLLWAAGTVYMLLAVGPEPHYFTEMLPAWLITGMGVGLAMPTMLSSATAELPPARSGTGSAVVNMARQVGTVFGIALLVAILGSPTGYAEQHRAFTNVFWMVTVIGVVAAVASLGLTQRRKARLAA</sequence>
<feature type="transmembrane region" description="Helical" evidence="7">
    <location>
        <begin position="407"/>
        <end position="426"/>
    </location>
</feature>
<feature type="domain" description="Major facilitator superfamily (MFS) profile" evidence="8">
    <location>
        <begin position="14"/>
        <end position="459"/>
    </location>
</feature>
<dbReference type="Gene3D" id="1.20.1250.20">
    <property type="entry name" value="MFS general substrate transporter like domains"/>
    <property type="match status" value="1"/>
</dbReference>
<feature type="transmembrane region" description="Helical" evidence="7">
    <location>
        <begin position="268"/>
        <end position="291"/>
    </location>
</feature>
<dbReference type="PANTHER" id="PTHR42718">
    <property type="entry name" value="MAJOR FACILITATOR SUPERFAMILY MULTIDRUG TRANSPORTER MFSC"/>
    <property type="match status" value="1"/>
</dbReference>
<evidence type="ECO:0000256" key="5">
    <source>
        <dbReference type="ARBA" id="ARBA00022989"/>
    </source>
</evidence>
<dbReference type="NCBIfam" id="TIGR00711">
    <property type="entry name" value="efflux_EmrB"/>
    <property type="match status" value="1"/>
</dbReference>
<feature type="transmembrane region" description="Helical" evidence="7">
    <location>
        <begin position="81"/>
        <end position="104"/>
    </location>
</feature>
<dbReference type="InterPro" id="IPR011701">
    <property type="entry name" value="MFS"/>
</dbReference>
<feature type="transmembrane region" description="Helical" evidence="7">
    <location>
        <begin position="168"/>
        <end position="188"/>
    </location>
</feature>
<dbReference type="CDD" id="cd17321">
    <property type="entry name" value="MFS_MMR_MDR_like"/>
    <property type="match status" value="1"/>
</dbReference>
<feature type="transmembrane region" description="Helical" evidence="7">
    <location>
        <begin position="142"/>
        <end position="162"/>
    </location>
</feature>
<comment type="caution">
    <text evidence="9">The sequence shown here is derived from an EMBL/GenBank/DDBJ whole genome shotgun (WGS) entry which is preliminary data.</text>
</comment>
<keyword evidence="2" id="KW-0813">Transport</keyword>
<dbReference type="Pfam" id="PF07690">
    <property type="entry name" value="MFS_1"/>
    <property type="match status" value="1"/>
</dbReference>
<feature type="transmembrane region" description="Helical" evidence="7">
    <location>
        <begin position="15"/>
        <end position="39"/>
    </location>
</feature>
<feature type="transmembrane region" description="Helical" evidence="7">
    <location>
        <begin position="51"/>
        <end position="69"/>
    </location>
</feature>
<evidence type="ECO:0000313" key="9">
    <source>
        <dbReference type="EMBL" id="MFC0541452.1"/>
    </source>
</evidence>
<feature type="transmembrane region" description="Helical" evidence="7">
    <location>
        <begin position="333"/>
        <end position="354"/>
    </location>
</feature>
<evidence type="ECO:0000313" key="10">
    <source>
        <dbReference type="Proteomes" id="UP001589810"/>
    </source>
</evidence>
<name>A0ABV6MMY1_9PSEU</name>
<feature type="transmembrane region" description="Helical" evidence="7">
    <location>
        <begin position="432"/>
        <end position="454"/>
    </location>
</feature>
<keyword evidence="3" id="KW-1003">Cell membrane</keyword>
<feature type="transmembrane region" description="Helical" evidence="7">
    <location>
        <begin position="225"/>
        <end position="247"/>
    </location>
</feature>
<feature type="transmembrane region" description="Helical" evidence="7">
    <location>
        <begin position="200"/>
        <end position="219"/>
    </location>
</feature>
<evidence type="ECO:0000256" key="1">
    <source>
        <dbReference type="ARBA" id="ARBA00004651"/>
    </source>
</evidence>
<organism evidence="9 10">
    <name type="scientific">Kutzneria chonburiensis</name>
    <dbReference type="NCBI Taxonomy" id="1483604"/>
    <lineage>
        <taxon>Bacteria</taxon>
        <taxon>Bacillati</taxon>
        <taxon>Actinomycetota</taxon>
        <taxon>Actinomycetes</taxon>
        <taxon>Pseudonocardiales</taxon>
        <taxon>Pseudonocardiaceae</taxon>
        <taxon>Kutzneria</taxon>
    </lineage>
</organism>
<dbReference type="PANTHER" id="PTHR42718:SF48">
    <property type="entry name" value="CONSERVED TWO-DOMAIN MEMBRANE PROTEIN-RELATED"/>
    <property type="match status" value="1"/>
</dbReference>
<dbReference type="InterPro" id="IPR020846">
    <property type="entry name" value="MFS_dom"/>
</dbReference>
<dbReference type="InterPro" id="IPR004638">
    <property type="entry name" value="EmrB-like"/>
</dbReference>
<dbReference type="SUPFAM" id="SSF103473">
    <property type="entry name" value="MFS general substrate transporter"/>
    <property type="match status" value="1"/>
</dbReference>
<dbReference type="RefSeq" id="WP_273942536.1">
    <property type="nucleotide sequence ID" value="NZ_CP097263.1"/>
</dbReference>
<keyword evidence="5 7" id="KW-1133">Transmembrane helix</keyword>
<feature type="transmembrane region" description="Helical" evidence="7">
    <location>
        <begin position="297"/>
        <end position="321"/>
    </location>
</feature>
<keyword evidence="6 7" id="KW-0472">Membrane</keyword>
<accession>A0ABV6MMY1</accession>